<dbReference type="Proteomes" id="UP001226091">
    <property type="component" value="Chromosome"/>
</dbReference>
<name>A0ACD4REL8_9BACI</name>
<gene>
    <name evidence="1" type="ORF">QLQ22_06395</name>
</gene>
<evidence type="ECO:0000313" key="2">
    <source>
        <dbReference type="Proteomes" id="UP001226091"/>
    </source>
</evidence>
<reference evidence="2" key="1">
    <citation type="journal article" date="2025" name="Aquaculture">
        <title>Assessment of the bioflocculant production and safety properties of Metabacillus hrfriensis sp. nov. based on phenotypic and whole-genome sequencing analysis.</title>
        <authorList>
            <person name="Zhang R."/>
            <person name="Zhao Z."/>
            <person name="Luo L."/>
            <person name="Wang S."/>
            <person name="Guo K."/>
            <person name="Xu W."/>
        </authorList>
    </citation>
    <scope>NUCLEOTIDE SEQUENCE [LARGE SCALE GENOMIC DNA]</scope>
    <source>
        <strain evidence="2">CT-WN-B3</strain>
    </source>
</reference>
<evidence type="ECO:0000313" key="1">
    <source>
        <dbReference type="EMBL" id="WHZ58965.1"/>
    </source>
</evidence>
<accession>A0ACD4REL8</accession>
<sequence length="308" mass="35244">MKRKPIYVEILIGSDMEKLWNATQTPDLHSSWDLRFSSITYLPKKENEPQHFLYKTNIGFGQSVQGWGKSAGTFHAEDGSRTSSLHFGTDQKMSLIKEGKGYWKYIQKQDKLAFLTQYDYKVNFGRLGTFCDGMIFRPLIGWATALSFDVLKRWLEKNEAPASQYLRFFSTWLISFLFFFIWTYHGTVPKLLFQQPEEVSMTQNLLSISVRQASSIVSAVGIAEILFGLLWLFPINKRRLFGVQIMAFPLLSLSAVLAEPANLVHPFSPITFNAALFILSIIGFFQSRDLPTASSCKRKRLGDNDVYL</sequence>
<protein>
    <submittedName>
        <fullName evidence="1">DoxX-like family protein</fullName>
    </submittedName>
</protein>
<keyword evidence="2" id="KW-1185">Reference proteome</keyword>
<proteinExistence type="predicted"/>
<organism evidence="1 2">
    <name type="scientific">Metabacillus hrfriensis</name>
    <dbReference type="NCBI Taxonomy" id="3048891"/>
    <lineage>
        <taxon>Bacteria</taxon>
        <taxon>Bacillati</taxon>
        <taxon>Bacillota</taxon>
        <taxon>Bacilli</taxon>
        <taxon>Bacillales</taxon>
        <taxon>Bacillaceae</taxon>
        <taxon>Metabacillus</taxon>
    </lineage>
</organism>
<dbReference type="EMBL" id="CP126116">
    <property type="protein sequence ID" value="WHZ58965.1"/>
    <property type="molecule type" value="Genomic_DNA"/>
</dbReference>